<sequence length="390" mass="42858">MLSCDAPLMMLEGLINNNNSGVPCERDLHLARELGDHGNSLMDRCDLSLGDVLTHQLSYDIVDVFLHDSYSNLIHVDSSGRGIDVNDDSLEEFGSFHFKEVVAPKEPNHDRLVPESFGNDHGHRERKTTVETVLPREENHNIVMVENCEKIHGHSMGAHLHLHELSKGSSMNMASQRVMFMGESSKSTIGEDVREGHALIDIPLPSNASSKDKGKGFDSQSFNFISPNVQGHINGDKEVLVEEKDEVVMDAPNQVARDHSSLLQNDMVLNGDASDIYVKESLTNVNELLTVQIEGLEADDCDGNAIIIDNSLREILEVAESDGNDEGGKFSEMPSSIDGEHNCIQEGEDAGDMVSLQDKCLPQIPYTGDSMDSVDAITIDIVKSPRSQQN</sequence>
<evidence type="ECO:0000313" key="1">
    <source>
        <dbReference type="EMBL" id="ERM97616.1"/>
    </source>
</evidence>
<keyword evidence="2" id="KW-1185">Reference proteome</keyword>
<protein>
    <submittedName>
        <fullName evidence="1">Uncharacterized protein</fullName>
    </submittedName>
</protein>
<name>W1NNV0_AMBTC</name>
<reference evidence="2" key="1">
    <citation type="journal article" date="2013" name="Science">
        <title>The Amborella genome and the evolution of flowering plants.</title>
        <authorList>
            <consortium name="Amborella Genome Project"/>
        </authorList>
    </citation>
    <scope>NUCLEOTIDE SEQUENCE [LARGE SCALE GENOMIC DNA]</scope>
</reference>
<dbReference type="EMBL" id="KI395938">
    <property type="protein sequence ID" value="ERM97616.1"/>
    <property type="molecule type" value="Genomic_DNA"/>
</dbReference>
<dbReference type="Proteomes" id="UP000017836">
    <property type="component" value="Unassembled WGS sequence"/>
</dbReference>
<dbReference type="AlphaFoldDB" id="W1NNV0"/>
<accession>W1NNV0</accession>
<dbReference type="HOGENOM" id="CLU_708539_0_0_1"/>
<proteinExistence type="predicted"/>
<organism evidence="1 2">
    <name type="scientific">Amborella trichopoda</name>
    <dbReference type="NCBI Taxonomy" id="13333"/>
    <lineage>
        <taxon>Eukaryota</taxon>
        <taxon>Viridiplantae</taxon>
        <taxon>Streptophyta</taxon>
        <taxon>Embryophyta</taxon>
        <taxon>Tracheophyta</taxon>
        <taxon>Spermatophyta</taxon>
        <taxon>Magnoliopsida</taxon>
        <taxon>Amborellales</taxon>
        <taxon>Amborellaceae</taxon>
        <taxon>Amborella</taxon>
    </lineage>
</organism>
<gene>
    <name evidence="1" type="ORF">AMTR_s00173p00058630</name>
</gene>
<dbReference type="Gramene" id="ERM97616">
    <property type="protein sequence ID" value="ERM97616"/>
    <property type="gene ID" value="AMTR_s00173p00058630"/>
</dbReference>
<evidence type="ECO:0000313" key="2">
    <source>
        <dbReference type="Proteomes" id="UP000017836"/>
    </source>
</evidence>